<comment type="caution">
    <text evidence="6">The sequence shown here is derived from an EMBL/GenBank/DDBJ whole genome shotgun (WGS) entry which is preliminary data.</text>
</comment>
<dbReference type="InterPro" id="IPR036390">
    <property type="entry name" value="WH_DNA-bd_sf"/>
</dbReference>
<keyword evidence="2" id="KW-0805">Transcription regulation</keyword>
<dbReference type="PANTHER" id="PTHR30346:SF17">
    <property type="entry name" value="LYSR FAMILY TRANSCRIPTIONAL REGULATOR"/>
    <property type="match status" value="1"/>
</dbReference>
<dbReference type="GO" id="GO:0003677">
    <property type="term" value="F:DNA binding"/>
    <property type="evidence" value="ECO:0007669"/>
    <property type="project" value="UniProtKB-KW"/>
</dbReference>
<dbReference type="PRINTS" id="PR00039">
    <property type="entry name" value="HTHLYSR"/>
</dbReference>
<dbReference type="GO" id="GO:0003700">
    <property type="term" value="F:DNA-binding transcription factor activity"/>
    <property type="evidence" value="ECO:0007669"/>
    <property type="project" value="InterPro"/>
</dbReference>
<dbReference type="GO" id="GO:0032993">
    <property type="term" value="C:protein-DNA complex"/>
    <property type="evidence" value="ECO:0007669"/>
    <property type="project" value="TreeGrafter"/>
</dbReference>
<feature type="domain" description="HTH lysR-type" evidence="5">
    <location>
        <begin position="1"/>
        <end position="58"/>
    </location>
</feature>
<protein>
    <submittedName>
        <fullName evidence="6">LysR family transcriptional regulator</fullName>
    </submittedName>
</protein>
<keyword evidence="4" id="KW-0804">Transcription</keyword>
<dbReference type="Pfam" id="PF00126">
    <property type="entry name" value="HTH_1"/>
    <property type="match status" value="1"/>
</dbReference>
<dbReference type="RefSeq" id="WP_170103091.1">
    <property type="nucleotide sequence ID" value="NZ_JABAGR010000001.1"/>
</dbReference>
<dbReference type="CDD" id="cd05466">
    <property type="entry name" value="PBP2_LTTR_substrate"/>
    <property type="match status" value="1"/>
</dbReference>
<evidence type="ECO:0000259" key="5">
    <source>
        <dbReference type="PROSITE" id="PS50931"/>
    </source>
</evidence>
<dbReference type="PROSITE" id="PS50931">
    <property type="entry name" value="HTH_LYSR"/>
    <property type="match status" value="1"/>
</dbReference>
<dbReference type="SUPFAM" id="SSF46785">
    <property type="entry name" value="Winged helix' DNA-binding domain"/>
    <property type="match status" value="1"/>
</dbReference>
<evidence type="ECO:0000256" key="3">
    <source>
        <dbReference type="ARBA" id="ARBA00023125"/>
    </source>
</evidence>
<evidence type="ECO:0000256" key="1">
    <source>
        <dbReference type="ARBA" id="ARBA00009437"/>
    </source>
</evidence>
<dbReference type="Proteomes" id="UP000565613">
    <property type="component" value="Unassembled WGS sequence"/>
</dbReference>
<evidence type="ECO:0000313" key="6">
    <source>
        <dbReference type="EMBL" id="NMF24995.1"/>
    </source>
</evidence>
<dbReference type="Gene3D" id="3.40.190.10">
    <property type="entry name" value="Periplasmic binding protein-like II"/>
    <property type="match status" value="2"/>
</dbReference>
<evidence type="ECO:0000256" key="2">
    <source>
        <dbReference type="ARBA" id="ARBA00023015"/>
    </source>
</evidence>
<organism evidence="6 7">
    <name type="scientific">Parafannyhessea umbonata</name>
    <dbReference type="NCBI Taxonomy" id="604330"/>
    <lineage>
        <taxon>Bacteria</taxon>
        <taxon>Bacillati</taxon>
        <taxon>Actinomycetota</taxon>
        <taxon>Coriobacteriia</taxon>
        <taxon>Coriobacteriales</taxon>
        <taxon>Atopobiaceae</taxon>
        <taxon>Parafannyhessea</taxon>
    </lineage>
</organism>
<dbReference type="Gene3D" id="1.10.10.10">
    <property type="entry name" value="Winged helix-like DNA-binding domain superfamily/Winged helix DNA-binding domain"/>
    <property type="match status" value="1"/>
</dbReference>
<sequence length="314" mass="33895">MNLRQLEYFVAVAEERKITTAAKRLNITQPPLSYEVSALEKELGVKLFVRRPRGVDLTDAGRVLYARATTILGLTESAAREVADVGLGREGTLAIGIISSSGGQVPNARMRALAEDYPRVSLVLNEGNTYEVLEMLRRRVVELGVVRTPFAEQGLECRYADPEPMVAVIPRGMSCGERADVVDLEELSAAPLVIYRRFEKILERLFAQAGLPEFVACVNDDARTTCAWACKGLGVGLVPESFLELMNLEGATVKRVDEDSLVTRMAVVWPKGRDLSPLAERFVGMFEAAYAGDAAGDAAEADAGAAADGSAVDG</sequence>
<accession>A0A7X9T8W4</accession>
<proteinExistence type="inferred from homology"/>
<reference evidence="6 7" key="1">
    <citation type="submission" date="2020-04" db="EMBL/GenBank/DDBJ databases">
        <authorList>
            <person name="Hitch T.C.A."/>
            <person name="Wylensek D."/>
            <person name="Clavel T."/>
        </authorList>
    </citation>
    <scope>NUCLEOTIDE SEQUENCE [LARGE SCALE GENOMIC DNA]</scope>
    <source>
        <strain evidence="6 7">105184</strain>
    </source>
</reference>
<evidence type="ECO:0000256" key="4">
    <source>
        <dbReference type="ARBA" id="ARBA00023163"/>
    </source>
</evidence>
<dbReference type="EMBL" id="JABAGR010000001">
    <property type="protein sequence ID" value="NMF24995.1"/>
    <property type="molecule type" value="Genomic_DNA"/>
</dbReference>
<dbReference type="InterPro" id="IPR005119">
    <property type="entry name" value="LysR_subst-bd"/>
</dbReference>
<keyword evidence="3" id="KW-0238">DNA-binding</keyword>
<comment type="similarity">
    <text evidence="1">Belongs to the LysR transcriptional regulatory family.</text>
</comment>
<dbReference type="PANTHER" id="PTHR30346">
    <property type="entry name" value="TRANSCRIPTIONAL DUAL REGULATOR HCAR-RELATED"/>
    <property type="match status" value="1"/>
</dbReference>
<dbReference type="AlphaFoldDB" id="A0A7X9T8W4"/>
<dbReference type="FunFam" id="1.10.10.10:FF:000001">
    <property type="entry name" value="LysR family transcriptional regulator"/>
    <property type="match status" value="1"/>
</dbReference>
<dbReference type="SUPFAM" id="SSF53850">
    <property type="entry name" value="Periplasmic binding protein-like II"/>
    <property type="match status" value="1"/>
</dbReference>
<name>A0A7X9T8W4_9ACTN</name>
<dbReference type="InterPro" id="IPR000847">
    <property type="entry name" value="LysR_HTH_N"/>
</dbReference>
<evidence type="ECO:0000313" key="7">
    <source>
        <dbReference type="Proteomes" id="UP000565613"/>
    </source>
</evidence>
<dbReference type="Pfam" id="PF03466">
    <property type="entry name" value="LysR_substrate"/>
    <property type="match status" value="1"/>
</dbReference>
<dbReference type="InterPro" id="IPR036388">
    <property type="entry name" value="WH-like_DNA-bd_sf"/>
</dbReference>
<gene>
    <name evidence="6" type="ORF">HF885_00860</name>
</gene>